<dbReference type="AlphaFoldDB" id="A0A9X3A5G1"/>
<reference evidence="5" key="1">
    <citation type="submission" date="2022-08" db="EMBL/GenBank/DDBJ databases">
        <authorList>
            <person name="Tistechok S."/>
            <person name="Samborskyy M."/>
            <person name="Roman I."/>
        </authorList>
    </citation>
    <scope>NUCLEOTIDE SEQUENCE</scope>
    <source>
        <strain evidence="5">DSM 103496</strain>
    </source>
</reference>
<accession>A0A9X3A5G1</accession>
<keyword evidence="4" id="KW-0732">Signal</keyword>
<dbReference type="PANTHER" id="PTHR10272:SF0">
    <property type="entry name" value="PLATELET-ACTIVATING FACTOR ACETYLHYDROLASE"/>
    <property type="match status" value="1"/>
</dbReference>
<organism evidence="5 6">
    <name type="scientific">Umezawaea endophytica</name>
    <dbReference type="NCBI Taxonomy" id="1654476"/>
    <lineage>
        <taxon>Bacteria</taxon>
        <taxon>Bacillati</taxon>
        <taxon>Actinomycetota</taxon>
        <taxon>Actinomycetes</taxon>
        <taxon>Pseudonocardiales</taxon>
        <taxon>Pseudonocardiaceae</taxon>
        <taxon>Umezawaea</taxon>
    </lineage>
</organism>
<feature type="chain" id="PRO_5040802361" evidence="4">
    <location>
        <begin position="31"/>
        <end position="370"/>
    </location>
</feature>
<name>A0A9X3A5G1_9PSEU</name>
<dbReference type="Gene3D" id="3.40.50.1820">
    <property type="entry name" value="alpha/beta hydrolase"/>
    <property type="match status" value="1"/>
</dbReference>
<dbReference type="GO" id="GO:0016042">
    <property type="term" value="P:lipid catabolic process"/>
    <property type="evidence" value="ECO:0007669"/>
    <property type="project" value="UniProtKB-KW"/>
</dbReference>
<keyword evidence="2" id="KW-0442">Lipid degradation</keyword>
<keyword evidence="1 5" id="KW-0378">Hydrolase</keyword>
<gene>
    <name evidence="5" type="ORF">NZH93_43585</name>
</gene>
<proteinExistence type="predicted"/>
<evidence type="ECO:0000313" key="6">
    <source>
        <dbReference type="Proteomes" id="UP001141259"/>
    </source>
</evidence>
<dbReference type="PANTHER" id="PTHR10272">
    <property type="entry name" value="PLATELET-ACTIVATING FACTOR ACETYLHYDROLASE"/>
    <property type="match status" value="1"/>
</dbReference>
<dbReference type="InterPro" id="IPR029058">
    <property type="entry name" value="AB_hydrolase_fold"/>
</dbReference>
<evidence type="ECO:0000256" key="2">
    <source>
        <dbReference type="ARBA" id="ARBA00022963"/>
    </source>
</evidence>
<protein>
    <submittedName>
        <fullName evidence="5">Alpha/beta hydrolase</fullName>
    </submittedName>
</protein>
<sequence length="370" mass="39374">MITRHLLTRKTVAALVAVAAVVALASPATAAPDQWVLPAPTGPHPVGRTELHLVDQDRTDPWVPTGPRELMVSLWYPAFATRGDRAPYATAEESRLLLELYGITTAPPDALAGVRTHSRADAPPLPGRSPLVVLSPGLAFPRWTLTSLAEDLASRGYVVAGVDHTHEGAAVTFPDGRVAACVVCKGGTSGTAITASRVVDLSFVLDRLLADPRYGRLVDPDRIEVAGHSIGGSAAAATMLADARVDAGINLDGSFQPALGEDLARPFLMLGAENGAPGDRPDWDRTWTRLTGWRRWLQVPQATHTSFSDAAVLTEWLGLPPVALPGARVIEINRAYVAAFTDLHLRHRPQPLLACPSPRFPEVGFVGLAA</sequence>
<feature type="signal peptide" evidence="4">
    <location>
        <begin position="1"/>
        <end position="30"/>
    </location>
</feature>
<keyword evidence="3" id="KW-0443">Lipid metabolism</keyword>
<dbReference type="EMBL" id="JANYMP010000037">
    <property type="protein sequence ID" value="MCS7483764.1"/>
    <property type="molecule type" value="Genomic_DNA"/>
</dbReference>
<dbReference type="Pfam" id="PF03403">
    <property type="entry name" value="PAF-AH_p_II"/>
    <property type="match status" value="1"/>
</dbReference>
<evidence type="ECO:0000313" key="5">
    <source>
        <dbReference type="EMBL" id="MCS7483764.1"/>
    </source>
</evidence>
<dbReference type="GO" id="GO:0003847">
    <property type="term" value="F:1-alkyl-2-acetylglycerophosphocholine esterase activity"/>
    <property type="evidence" value="ECO:0007669"/>
    <property type="project" value="TreeGrafter"/>
</dbReference>
<comment type="caution">
    <text evidence="5">The sequence shown here is derived from an EMBL/GenBank/DDBJ whole genome shotgun (WGS) entry which is preliminary data.</text>
</comment>
<evidence type="ECO:0000256" key="1">
    <source>
        <dbReference type="ARBA" id="ARBA00022801"/>
    </source>
</evidence>
<keyword evidence="6" id="KW-1185">Reference proteome</keyword>
<dbReference type="Proteomes" id="UP001141259">
    <property type="component" value="Unassembled WGS sequence"/>
</dbReference>
<evidence type="ECO:0000256" key="4">
    <source>
        <dbReference type="SAM" id="SignalP"/>
    </source>
</evidence>
<dbReference type="RefSeq" id="WP_259629218.1">
    <property type="nucleotide sequence ID" value="NZ_JANYMP010000037.1"/>
</dbReference>
<evidence type="ECO:0000256" key="3">
    <source>
        <dbReference type="ARBA" id="ARBA00023098"/>
    </source>
</evidence>
<dbReference type="SUPFAM" id="SSF53474">
    <property type="entry name" value="alpha/beta-Hydrolases"/>
    <property type="match status" value="1"/>
</dbReference>